<accession>A0A319DJM2</accession>
<dbReference type="AlphaFoldDB" id="A0A319DJM2"/>
<keyword evidence="1" id="KW-0812">Transmembrane</keyword>
<dbReference type="VEuPathDB" id="FungiDB:BO71DRAFT_116777"/>
<keyword evidence="1" id="KW-1133">Transmembrane helix</keyword>
<keyword evidence="1" id="KW-0472">Membrane</keyword>
<evidence type="ECO:0000256" key="1">
    <source>
        <dbReference type="SAM" id="Phobius"/>
    </source>
</evidence>
<protein>
    <submittedName>
        <fullName evidence="2">Uncharacterized protein</fullName>
    </submittedName>
</protein>
<keyword evidence="3" id="KW-1185">Reference proteome</keyword>
<evidence type="ECO:0000313" key="3">
    <source>
        <dbReference type="Proteomes" id="UP000247810"/>
    </source>
</evidence>
<organism evidence="2 3">
    <name type="scientific">Aspergillus ellipticus CBS 707.79</name>
    <dbReference type="NCBI Taxonomy" id="1448320"/>
    <lineage>
        <taxon>Eukaryota</taxon>
        <taxon>Fungi</taxon>
        <taxon>Dikarya</taxon>
        <taxon>Ascomycota</taxon>
        <taxon>Pezizomycotina</taxon>
        <taxon>Eurotiomycetes</taxon>
        <taxon>Eurotiomycetidae</taxon>
        <taxon>Eurotiales</taxon>
        <taxon>Aspergillaceae</taxon>
        <taxon>Aspergillus</taxon>
        <taxon>Aspergillus subgen. Circumdati</taxon>
    </lineage>
</organism>
<feature type="transmembrane region" description="Helical" evidence="1">
    <location>
        <begin position="36"/>
        <end position="56"/>
    </location>
</feature>
<name>A0A319DJM2_9EURO</name>
<dbReference type="Proteomes" id="UP000247810">
    <property type="component" value="Unassembled WGS sequence"/>
</dbReference>
<evidence type="ECO:0000313" key="2">
    <source>
        <dbReference type="EMBL" id="PYH97725.1"/>
    </source>
</evidence>
<sequence length="121" mass="13887">MYIHTYLPRSMYTVPVHKLHHMIHFLHFSITAASPYAYYSVIVVYEGVLVLTSMIIMDHYGSWWANDGVLRTERVETQDLGGCDPLRIVRRGGMGQPDGEAMIEVRRKCCVRKFAQAGRRG</sequence>
<reference evidence="2 3" key="1">
    <citation type="submission" date="2018-02" db="EMBL/GenBank/DDBJ databases">
        <title>The genomes of Aspergillus section Nigri reveals drivers in fungal speciation.</title>
        <authorList>
            <consortium name="DOE Joint Genome Institute"/>
            <person name="Vesth T.C."/>
            <person name="Nybo J."/>
            <person name="Theobald S."/>
            <person name="Brandl J."/>
            <person name="Frisvad J.C."/>
            <person name="Nielsen K.F."/>
            <person name="Lyhne E.K."/>
            <person name="Kogle M.E."/>
            <person name="Kuo A."/>
            <person name="Riley R."/>
            <person name="Clum A."/>
            <person name="Nolan M."/>
            <person name="Lipzen A."/>
            <person name="Salamov A."/>
            <person name="Henrissat B."/>
            <person name="Wiebenga A."/>
            <person name="De vries R.P."/>
            <person name="Grigoriev I.V."/>
            <person name="Mortensen U.H."/>
            <person name="Andersen M.R."/>
            <person name="Baker S.E."/>
        </authorList>
    </citation>
    <scope>NUCLEOTIDE SEQUENCE [LARGE SCALE GENOMIC DNA]</scope>
    <source>
        <strain evidence="2 3">CBS 707.79</strain>
    </source>
</reference>
<dbReference type="EMBL" id="KZ825821">
    <property type="protein sequence ID" value="PYH97725.1"/>
    <property type="molecule type" value="Genomic_DNA"/>
</dbReference>
<gene>
    <name evidence="2" type="ORF">BO71DRAFT_116777</name>
</gene>
<proteinExistence type="predicted"/>